<evidence type="ECO:0000313" key="6">
    <source>
        <dbReference type="Proteomes" id="UP000185596"/>
    </source>
</evidence>
<gene>
    <name evidence="4" type="primary">fliW</name>
    <name evidence="5" type="ORF">BU204_00095</name>
</gene>
<dbReference type="Pfam" id="PF02623">
    <property type="entry name" value="FliW"/>
    <property type="match status" value="1"/>
</dbReference>
<dbReference type="Proteomes" id="UP000185596">
    <property type="component" value="Unassembled WGS sequence"/>
</dbReference>
<keyword evidence="5" id="KW-0282">Flagellum</keyword>
<comment type="similarity">
    <text evidence="4">Belongs to the FliW family.</text>
</comment>
<dbReference type="GO" id="GO:0044780">
    <property type="term" value="P:bacterial-type flagellum assembly"/>
    <property type="evidence" value="ECO:0007669"/>
    <property type="project" value="UniProtKB-UniRule"/>
</dbReference>
<dbReference type="STRING" id="1912961.BU204_00095"/>
<dbReference type="OrthoDB" id="3268119at2"/>
<reference evidence="5 6" key="1">
    <citation type="submission" date="2016-12" db="EMBL/GenBank/DDBJ databases">
        <title>The draft genome sequence of Actinophytocola sp. 11-183.</title>
        <authorList>
            <person name="Wang W."/>
            <person name="Yuan L."/>
        </authorList>
    </citation>
    <scope>NUCLEOTIDE SEQUENCE [LARGE SCALE GENOMIC DNA]</scope>
    <source>
        <strain evidence="5 6">11-183</strain>
    </source>
</reference>
<keyword evidence="5" id="KW-0966">Cell projection</keyword>
<protein>
    <recommendedName>
        <fullName evidence="4">Flagellar assembly factor FliW</fullName>
    </recommendedName>
</protein>
<comment type="subcellular location">
    <subcellularLocation>
        <location evidence="4">Cytoplasm</location>
    </subcellularLocation>
</comment>
<dbReference type="InterPro" id="IPR024046">
    <property type="entry name" value="Flagellar_assmbl_FliW_dom_sf"/>
</dbReference>
<evidence type="ECO:0000256" key="3">
    <source>
        <dbReference type="ARBA" id="ARBA00022845"/>
    </source>
</evidence>
<keyword evidence="3 4" id="KW-0810">Translation regulation</keyword>
<name>A0A1Q8CYD5_9PSEU</name>
<sequence>MTATVLAEPELPTIEFTSPMPGFPEHRRFVLVNAGEDGLIYTLRSVDDPELRFLVVPPAPFYPDYAPEVGDQVIEQLASTRPERDLLVLLVVTVGERADEATANLLAPVILDRSTRRAVQVVLQEDLPVRAPLLDA</sequence>
<dbReference type="PANTHER" id="PTHR39190">
    <property type="entry name" value="FLAGELLAR ASSEMBLY FACTOR FLIW"/>
    <property type="match status" value="1"/>
</dbReference>
<organism evidence="5 6">
    <name type="scientific">Actinophytocola xanthii</name>
    <dbReference type="NCBI Taxonomy" id="1912961"/>
    <lineage>
        <taxon>Bacteria</taxon>
        <taxon>Bacillati</taxon>
        <taxon>Actinomycetota</taxon>
        <taxon>Actinomycetes</taxon>
        <taxon>Pseudonocardiales</taxon>
        <taxon>Pseudonocardiaceae</taxon>
    </lineage>
</organism>
<dbReference type="Gene3D" id="2.30.290.10">
    <property type="entry name" value="BH3618-like"/>
    <property type="match status" value="1"/>
</dbReference>
<keyword evidence="1 4" id="KW-0963">Cytoplasm</keyword>
<evidence type="ECO:0000313" key="5">
    <source>
        <dbReference type="EMBL" id="OLF19369.1"/>
    </source>
</evidence>
<dbReference type="SUPFAM" id="SSF141457">
    <property type="entry name" value="BH3618-like"/>
    <property type="match status" value="1"/>
</dbReference>
<evidence type="ECO:0000256" key="2">
    <source>
        <dbReference type="ARBA" id="ARBA00022795"/>
    </source>
</evidence>
<dbReference type="InterPro" id="IPR003775">
    <property type="entry name" value="Flagellar_assembly_factor_FliW"/>
</dbReference>
<proteinExistence type="inferred from homology"/>
<dbReference type="PANTHER" id="PTHR39190:SF1">
    <property type="entry name" value="FLAGELLAR ASSEMBLY FACTOR FLIW"/>
    <property type="match status" value="1"/>
</dbReference>
<dbReference type="GO" id="GO:0006417">
    <property type="term" value="P:regulation of translation"/>
    <property type="evidence" value="ECO:0007669"/>
    <property type="project" value="UniProtKB-KW"/>
</dbReference>
<accession>A0A1Q8CYD5</accession>
<dbReference type="HAMAP" id="MF_01185">
    <property type="entry name" value="FliW"/>
    <property type="match status" value="1"/>
</dbReference>
<evidence type="ECO:0000256" key="4">
    <source>
        <dbReference type="HAMAP-Rule" id="MF_01185"/>
    </source>
</evidence>
<comment type="subunit">
    <text evidence="4">Interacts with translational regulator CsrA and flagellin(s).</text>
</comment>
<keyword evidence="4" id="KW-0143">Chaperone</keyword>
<comment type="caution">
    <text evidence="5">The sequence shown here is derived from an EMBL/GenBank/DDBJ whole genome shotgun (WGS) entry which is preliminary data.</text>
</comment>
<dbReference type="EMBL" id="MSIE01000001">
    <property type="protein sequence ID" value="OLF19369.1"/>
    <property type="molecule type" value="Genomic_DNA"/>
</dbReference>
<dbReference type="AlphaFoldDB" id="A0A1Q8CYD5"/>
<dbReference type="GO" id="GO:0005737">
    <property type="term" value="C:cytoplasm"/>
    <property type="evidence" value="ECO:0007669"/>
    <property type="project" value="UniProtKB-SubCell"/>
</dbReference>
<keyword evidence="5" id="KW-0969">Cilium</keyword>
<keyword evidence="6" id="KW-1185">Reference proteome</keyword>
<keyword evidence="2 4" id="KW-1005">Bacterial flagellum biogenesis</keyword>
<evidence type="ECO:0000256" key="1">
    <source>
        <dbReference type="ARBA" id="ARBA00022490"/>
    </source>
</evidence>
<dbReference type="RefSeq" id="WP_075123403.1">
    <property type="nucleotide sequence ID" value="NZ_MSIE01000001.1"/>
</dbReference>
<comment type="function">
    <text evidence="4">Acts as an anti-CsrA protein, binds CsrA and prevents it from repressing translation of its target genes, one of which is flagellin. Binds to flagellin and participates in the assembly of the flagellum.</text>
</comment>